<dbReference type="InterPro" id="IPR016035">
    <property type="entry name" value="Acyl_Trfase/lysoPLipase"/>
</dbReference>
<keyword evidence="11" id="KW-1185">Reference proteome</keyword>
<dbReference type="EMBL" id="SIJK02000034">
    <property type="protein sequence ID" value="MBP1467468.1"/>
    <property type="molecule type" value="Genomic_DNA"/>
</dbReference>
<sequence length="2300" mass="247781">MEPVAIIGLGCLFPGAPAPEAFWRKLAAGVDGTSLLTATELGVDPSFFFDPTRHHADGFAYARGGFVRDFSFDPHGFALPAAMLEGLDPLYTWSLEVARQALRDSGYLGDEAELARCGVILGNLSFPTHSSHRLIAPLYTSAVADVLRDALGGRPVKLDELPPLSEGSTSNPLNGRISGQPASLIARACGLGSVHYALDAACASSLYALKFACDCLASGQADLMLAGAVSCADPLFVHTGFSIFQAYPPEGGASRPLDRASKGLTSGEGAGMVVLKRHADAVRDGDRIYGIIQGIGLSNDGAGKHLLVPNPKGQHLAFERAYASAGVSPATIRYVECHATGTPVGDIVELNSMERFFGAYGAAPWLGSVKSNFGHLLTAAGMAGLLKVVLSMAHNQLPPTIGINEPLVSQGGTVGGAGIVRGLTPWPEQPGPRRAGISAFGFGGTNAHLILEGNGEHVTNTAYLTPAAGQGLREATDKSQATQMPLAIIGMDVCLGPYEDLSAFDQGTYAGEAAKYPLPPERWHAHETNPALASHFGLPGGSAPDGAYLQGFAFDFLRAKIPPDATDQPLAQQLLLLRVADGALRDAQIERGAHVAVIVAMEAEAAIHQLRGRQDLTWQLPRLCERMGLHLSPEEAQHLATSLKDALHPRAQVNQYISFIGNIMACRVAALWDLSGPAFTLSADESSATRALETAQTLLADGDLAAVVVAAVDLAGGIERILLDPLRATETLHPGEGAGAVVLKRAEAAGHAPAYATIEAIALSSSAGRTRSVLPHEPDRQALETAARLALETAHVTPASIGYLDGHQLAASELDGLNTVYQGSRPGHDALCALGSAQAQVGQTGAVSGMVALIRTALVLHGRYVPAVTTGASLPSAAHLAATAFYLPEATRPWLTGPGERRRAAISHRGSDGCASHLVLVEATDGTRERELSTIARRTRIWLVPLVGDHQTELHEALAALKQTLEAGTALEAIAEQALRTSQARPEARYSVSLLARTTNELLREVGFAERGLAEAFATGQTWETPLGSYFTPQPLGPHAEVAFVYPGAFSAYPGLGRDLLQLFPGLHERLGALVRDVPELIGATRLYPRYRGLPGQNELDQAKAVLRSDPPGMVQTSLAFTLLFTTVLREYFKLRPAAAFGYSMGEASMLWAMGAWQASEAALAKLRQLPLFTRRLAGCHEAVRAYFGLDPAGDEPCWSIYTARVNATQAEVRLRGEQRAFLTHINTPDEVVIAGEPATVRAIIADLGCEAFQAPFNTAIHCPAIRSEYDLLVELNHVTTVHVPGIRFYSAATMRPTVLEANVIAHNIARATCEPVDFPRLVRQVYADGARIFIEAGPANACSRWIGTILAGQPHLAVAVNRQGSDDATNLLTLLARLQSQRVALDLTPLLPVRRDEVAGRSLVKWIALGGKGVRGVVPEFFNAEAQGRRGAEDDPEVFNAEAQGRGGAEDEHVNVIERHQAWLAERHALLRAYGERLSRQPDATPPLSVTPSENGVVAAEEAKPAVPVIWDEAALLEFAGGSIAKVFGPAYASIDQYHRRVRLPLPPYLLVSRVTQLEATCGSFQPSKITTEYDIPPDAWYSVDGQAPTAVAVESGQCDLLLISYLGIDFECRGERVYRLLDCTLTFLDDLPKEGETLRYDISINSFARSGDTLLFFFSYECFVGTRMVLKMDGGCAGFFTDSELDHGRGVVDSKEDLEQRRQAVKQIFVPPLQSSRRSLSEGDLDQLIAGNLEACFGPSYAQGGRNASLRLPIRQMLMLSRIASIDPHGGDWGLGLVIGEQDLTPESWFFPCHFSDDQVMAGSLMAEGCSQLLQIYMLFLGLQTYTFDARFQPVPEVAQVVRCRGQVTPITSTLIYRMEVTALGVEPEPYAYANIDVILEGRIVVRFKDLALKLAEKNPRLTPPRIAEHPAHNEPVAYNETHLQNFTTGSMVACFGPDYAIFEGRRTPRNPNGDLQLLSRIVQLEGQRGELRDGASLIGEYDVPINPWFYHRNSYPTTPYSVLMEIGLQPCGFLTTALGSTLSDPEQDFYFRNLDGSGHLLREVDLRGKRITSRATLRKSNAIAGIIIQTFEFGLSVDGSDFYVGDAAFGFFSKSVLANQTGLDGGKTTHPWYVTSGNEARCTELDLRGDRHPLFTAPPGRPHERLAGGQLNLLDRVLVMPEGGTHGAGYIYGEKRVDPTSWFFPCHFYSDPVMPGSLGVEAIIEAVQAYALFYGLGRELPAPHFAPAIDQRTVWKYRGQIIPATGLMSLEAHITRIERRGPAIVIVANASLWRDGLRIYEVKDLGIAINAATGSEQ</sequence>
<dbReference type="SUPFAM" id="SSF52151">
    <property type="entry name" value="FabD/lysophospholipase-like"/>
    <property type="match status" value="1"/>
</dbReference>
<evidence type="ECO:0000256" key="8">
    <source>
        <dbReference type="RuleBase" id="RU003694"/>
    </source>
</evidence>
<keyword evidence="5" id="KW-0443">Lipid metabolism</keyword>
<dbReference type="InterPro" id="IPR020841">
    <property type="entry name" value="PKS_Beta-ketoAc_synthase_dom"/>
</dbReference>
<dbReference type="Gene3D" id="3.10.129.10">
    <property type="entry name" value="Hotdog Thioesterase"/>
    <property type="match status" value="4"/>
</dbReference>
<evidence type="ECO:0000256" key="7">
    <source>
        <dbReference type="ARBA" id="ARBA00023239"/>
    </source>
</evidence>
<dbReference type="CDD" id="cd00833">
    <property type="entry name" value="PKS"/>
    <property type="match status" value="1"/>
</dbReference>
<name>A0ABS4DDE6_9CHLR</name>
<comment type="caution">
    <text evidence="10">The sequence shown here is derived from an EMBL/GenBank/DDBJ whole genome shotgun (WGS) entry which is preliminary data.</text>
</comment>
<organism evidence="10 11">
    <name type="scientific">Candidatus Chloroploca mongolica</name>
    <dbReference type="NCBI Taxonomy" id="2528176"/>
    <lineage>
        <taxon>Bacteria</taxon>
        <taxon>Bacillati</taxon>
        <taxon>Chloroflexota</taxon>
        <taxon>Chloroflexia</taxon>
        <taxon>Chloroflexales</taxon>
        <taxon>Chloroflexineae</taxon>
        <taxon>Oscillochloridaceae</taxon>
        <taxon>Candidatus Chloroploca</taxon>
    </lineage>
</organism>
<keyword evidence="7" id="KW-0456">Lyase</keyword>
<dbReference type="InterPro" id="IPR010083">
    <property type="entry name" value="FabA"/>
</dbReference>
<dbReference type="InterPro" id="IPR014043">
    <property type="entry name" value="Acyl_transferase_dom"/>
</dbReference>
<evidence type="ECO:0000313" key="10">
    <source>
        <dbReference type="EMBL" id="MBP1467468.1"/>
    </source>
</evidence>
<dbReference type="InterPro" id="IPR001227">
    <property type="entry name" value="Ac_transferase_dom_sf"/>
</dbReference>
<gene>
    <name evidence="10" type="ORF">EYB53_017270</name>
</gene>
<comment type="pathway">
    <text evidence="1">Lipid metabolism; fatty acid biosynthesis.</text>
</comment>
<dbReference type="CDD" id="cd01287">
    <property type="entry name" value="FabA"/>
    <property type="match status" value="2"/>
</dbReference>
<dbReference type="SUPFAM" id="SSF53901">
    <property type="entry name" value="Thiolase-like"/>
    <property type="match status" value="3"/>
</dbReference>
<evidence type="ECO:0000256" key="4">
    <source>
        <dbReference type="ARBA" id="ARBA00022832"/>
    </source>
</evidence>
<dbReference type="InterPro" id="IPR014030">
    <property type="entry name" value="Ketoacyl_synth_N"/>
</dbReference>
<dbReference type="Gene3D" id="3.40.366.10">
    <property type="entry name" value="Malonyl-Coenzyme A Acyl Carrier Protein, domain 2"/>
    <property type="match status" value="2"/>
</dbReference>
<dbReference type="PANTHER" id="PTHR43074">
    <property type="entry name" value="OMEGA-3 POLYUNSATURATED FATTY ACID SYNTHASE PFAB-RELATED"/>
    <property type="match status" value="1"/>
</dbReference>
<dbReference type="Pfam" id="PF07977">
    <property type="entry name" value="FabA"/>
    <property type="match status" value="2"/>
</dbReference>
<dbReference type="Proteomes" id="UP001193081">
    <property type="component" value="Unassembled WGS sequence"/>
</dbReference>
<dbReference type="PANTHER" id="PTHR43074:SF1">
    <property type="entry name" value="BETA-KETOACYL SYNTHASE FAMILY PROTEIN-RELATED"/>
    <property type="match status" value="1"/>
</dbReference>
<dbReference type="Gene3D" id="3.40.47.10">
    <property type="match status" value="2"/>
</dbReference>
<evidence type="ECO:0000256" key="1">
    <source>
        <dbReference type="ARBA" id="ARBA00005194"/>
    </source>
</evidence>
<keyword evidence="6" id="KW-0275">Fatty acid biosynthesis</keyword>
<proteinExistence type="inferred from homology"/>
<feature type="domain" description="Ketosynthase family 3 (KS3)" evidence="9">
    <location>
        <begin position="483"/>
        <end position="922"/>
    </location>
</feature>
<keyword evidence="8" id="KW-0808">Transferase</keyword>
<evidence type="ECO:0000256" key="5">
    <source>
        <dbReference type="ARBA" id="ARBA00023098"/>
    </source>
</evidence>
<dbReference type="SMART" id="SM00825">
    <property type="entry name" value="PKS_KS"/>
    <property type="match status" value="1"/>
</dbReference>
<dbReference type="InterPro" id="IPR013114">
    <property type="entry name" value="FabA_FabZ"/>
</dbReference>
<evidence type="ECO:0000256" key="3">
    <source>
        <dbReference type="ARBA" id="ARBA00022516"/>
    </source>
</evidence>
<keyword evidence="3" id="KW-0444">Lipid biosynthesis</keyword>
<evidence type="ECO:0000256" key="6">
    <source>
        <dbReference type="ARBA" id="ARBA00023160"/>
    </source>
</evidence>
<dbReference type="InterPro" id="IPR014181">
    <property type="entry name" value="Omega3_polyunsat_FA_synth-like"/>
</dbReference>
<evidence type="ECO:0000259" key="9">
    <source>
        <dbReference type="PROSITE" id="PS52004"/>
    </source>
</evidence>
<evidence type="ECO:0000313" key="11">
    <source>
        <dbReference type="Proteomes" id="UP001193081"/>
    </source>
</evidence>
<dbReference type="InterPro" id="IPR014031">
    <property type="entry name" value="Ketoacyl_synth_C"/>
</dbReference>
<dbReference type="RefSeq" id="WP_135479665.1">
    <property type="nucleotide sequence ID" value="NZ_SIJK02000034.1"/>
</dbReference>
<dbReference type="InterPro" id="IPR029069">
    <property type="entry name" value="HotDog_dom_sf"/>
</dbReference>
<evidence type="ECO:0000256" key="2">
    <source>
        <dbReference type="ARBA" id="ARBA00006714"/>
    </source>
</evidence>
<dbReference type="InterPro" id="IPR052568">
    <property type="entry name" value="PKS-FAS_Synthase"/>
</dbReference>
<dbReference type="NCBIfam" id="TIGR02816">
    <property type="entry name" value="pfaB_fam"/>
    <property type="match status" value="1"/>
</dbReference>
<dbReference type="SMART" id="SM00827">
    <property type="entry name" value="PKS_AT"/>
    <property type="match status" value="1"/>
</dbReference>
<dbReference type="InterPro" id="IPR016039">
    <property type="entry name" value="Thiolase-like"/>
</dbReference>
<dbReference type="Gene3D" id="3.30.70.3290">
    <property type="match status" value="1"/>
</dbReference>
<dbReference type="SUPFAM" id="SSF54637">
    <property type="entry name" value="Thioesterase/thiol ester dehydrase-isomerase"/>
    <property type="match status" value="4"/>
</dbReference>
<accession>A0ABS4DDE6</accession>
<comment type="similarity">
    <text evidence="2">Belongs to the thioester dehydratase family. FabA subfamily.</text>
</comment>
<comment type="similarity">
    <text evidence="8">Belongs to the thiolase-like superfamily. Beta-ketoacyl-ACP synthases family.</text>
</comment>
<protein>
    <submittedName>
        <fullName evidence="10">PfaB family protein</fullName>
    </submittedName>
</protein>
<reference evidence="10 11" key="1">
    <citation type="submission" date="2021-03" db="EMBL/GenBank/DDBJ databases">
        <authorList>
            <person name="Grouzdev D.S."/>
        </authorList>
    </citation>
    <scope>NUCLEOTIDE SEQUENCE [LARGE SCALE GENOMIC DNA]</scope>
    <source>
        <strain evidence="10 11">M50-1</strain>
    </source>
</reference>
<dbReference type="PROSITE" id="PS52004">
    <property type="entry name" value="KS3_2"/>
    <property type="match status" value="2"/>
</dbReference>
<keyword evidence="4" id="KW-0276">Fatty acid metabolism</keyword>
<dbReference type="Pfam" id="PF02801">
    <property type="entry name" value="Ketoacyl-synt_C"/>
    <property type="match status" value="2"/>
</dbReference>
<dbReference type="Pfam" id="PF00109">
    <property type="entry name" value="ketoacyl-synt"/>
    <property type="match status" value="2"/>
</dbReference>
<feature type="domain" description="Ketosynthase family 3 (KS3)" evidence="9">
    <location>
        <begin position="1"/>
        <end position="453"/>
    </location>
</feature>